<organism evidence="7 8">
    <name type="scientific">Cnemophilus loriae</name>
    <name type="common">Loria's bird-of-paradise</name>
    <dbReference type="NCBI Taxonomy" id="254448"/>
    <lineage>
        <taxon>Eukaryota</taxon>
        <taxon>Metazoa</taxon>
        <taxon>Chordata</taxon>
        <taxon>Craniata</taxon>
        <taxon>Vertebrata</taxon>
        <taxon>Euteleostomi</taxon>
        <taxon>Archelosauria</taxon>
        <taxon>Archosauria</taxon>
        <taxon>Dinosauria</taxon>
        <taxon>Saurischia</taxon>
        <taxon>Theropoda</taxon>
        <taxon>Coelurosauria</taxon>
        <taxon>Aves</taxon>
        <taxon>Neognathae</taxon>
        <taxon>Neoaves</taxon>
        <taxon>Telluraves</taxon>
        <taxon>Australaves</taxon>
        <taxon>Passeriformes</taxon>
        <taxon>Corvoidea</taxon>
        <taxon>Corvidae</taxon>
        <taxon>Cnemophilus</taxon>
    </lineage>
</organism>
<dbReference type="EMBL" id="VZTF01008043">
    <property type="protein sequence ID" value="NXB10393.1"/>
    <property type="molecule type" value="Genomic_DNA"/>
</dbReference>
<evidence type="ECO:0000256" key="2">
    <source>
        <dbReference type="ARBA" id="ARBA00022737"/>
    </source>
</evidence>
<dbReference type="SUPFAM" id="SSF57667">
    <property type="entry name" value="beta-beta-alpha zinc fingers"/>
    <property type="match status" value="1"/>
</dbReference>
<evidence type="ECO:0000313" key="8">
    <source>
        <dbReference type="Proteomes" id="UP000517678"/>
    </source>
</evidence>
<keyword evidence="8" id="KW-1185">Reference proteome</keyword>
<dbReference type="InterPro" id="IPR036236">
    <property type="entry name" value="Znf_C2H2_sf"/>
</dbReference>
<keyword evidence="4" id="KW-0862">Zinc</keyword>
<evidence type="ECO:0000259" key="6">
    <source>
        <dbReference type="PROSITE" id="PS50157"/>
    </source>
</evidence>
<comment type="caution">
    <text evidence="7">The sequence shown here is derived from an EMBL/GenBank/DDBJ whole genome shotgun (WGS) entry which is preliminary data.</text>
</comment>
<feature type="domain" description="C2H2-type" evidence="6">
    <location>
        <begin position="27"/>
        <end position="54"/>
    </location>
</feature>
<sequence>CQEGSQKSRQSLDLVVQERFHAKQKPCKCLKYGKSFSRSSHLIRHQNVRTGEKP</sequence>
<evidence type="ECO:0000256" key="3">
    <source>
        <dbReference type="ARBA" id="ARBA00022771"/>
    </source>
</evidence>
<proteinExistence type="predicted"/>
<evidence type="ECO:0000256" key="4">
    <source>
        <dbReference type="ARBA" id="ARBA00022833"/>
    </source>
</evidence>
<feature type="non-terminal residue" evidence="7">
    <location>
        <position position="1"/>
    </location>
</feature>
<dbReference type="FunFam" id="3.30.160.60:FF:000016">
    <property type="entry name" value="zinc finger protein 37 homolog"/>
    <property type="match status" value="1"/>
</dbReference>
<reference evidence="7 8" key="1">
    <citation type="submission" date="2019-09" db="EMBL/GenBank/DDBJ databases">
        <title>Bird 10,000 Genomes (B10K) Project - Family phase.</title>
        <authorList>
            <person name="Zhang G."/>
        </authorList>
    </citation>
    <scope>NUCLEOTIDE SEQUENCE [LARGE SCALE GENOMIC DNA]</scope>
    <source>
        <strain evidence="7">B10K-DU-029-38</strain>
        <tissue evidence="7">Muscle</tissue>
    </source>
</reference>
<gene>
    <name evidence="7" type="primary">Znf80</name>
    <name evidence="7" type="ORF">CNELOR_R07499</name>
</gene>
<name>A0A7K8B644_9CORV</name>
<keyword evidence="2" id="KW-0677">Repeat</keyword>
<dbReference type="Proteomes" id="UP000517678">
    <property type="component" value="Unassembled WGS sequence"/>
</dbReference>
<evidence type="ECO:0000256" key="5">
    <source>
        <dbReference type="PROSITE-ProRule" id="PRU00042"/>
    </source>
</evidence>
<feature type="non-terminal residue" evidence="7">
    <location>
        <position position="54"/>
    </location>
</feature>
<keyword evidence="3 5" id="KW-0863">Zinc-finger</keyword>
<dbReference type="PROSITE" id="PS50157">
    <property type="entry name" value="ZINC_FINGER_C2H2_2"/>
    <property type="match status" value="1"/>
</dbReference>
<keyword evidence="1" id="KW-0479">Metal-binding</keyword>
<dbReference type="Gene3D" id="3.30.160.60">
    <property type="entry name" value="Classic Zinc Finger"/>
    <property type="match status" value="1"/>
</dbReference>
<evidence type="ECO:0000313" key="7">
    <source>
        <dbReference type="EMBL" id="NXB10393.1"/>
    </source>
</evidence>
<dbReference type="GO" id="GO:0008270">
    <property type="term" value="F:zinc ion binding"/>
    <property type="evidence" value="ECO:0007669"/>
    <property type="project" value="UniProtKB-KW"/>
</dbReference>
<protein>
    <submittedName>
        <fullName evidence="7">ZNF80 protein</fullName>
    </submittedName>
</protein>
<accession>A0A7K8B644</accession>
<dbReference type="AlphaFoldDB" id="A0A7K8B644"/>
<evidence type="ECO:0000256" key="1">
    <source>
        <dbReference type="ARBA" id="ARBA00022723"/>
    </source>
</evidence>
<dbReference type="InterPro" id="IPR013087">
    <property type="entry name" value="Znf_C2H2_type"/>
</dbReference>